<dbReference type="eggNOG" id="ENOG502SN14">
    <property type="taxonomic scope" value="Eukaryota"/>
</dbReference>
<name>S7Z912_PENO1</name>
<dbReference type="InterPro" id="IPR002575">
    <property type="entry name" value="Aminoglycoside_PTrfase"/>
</dbReference>
<protein>
    <recommendedName>
        <fullName evidence="1">Aminoglycoside phosphotransferase domain-containing protein</fullName>
    </recommendedName>
</protein>
<organism evidence="2 3">
    <name type="scientific">Penicillium oxalicum (strain 114-2 / CGMCC 5302)</name>
    <name type="common">Penicillium decumbens</name>
    <dbReference type="NCBI Taxonomy" id="933388"/>
    <lineage>
        <taxon>Eukaryota</taxon>
        <taxon>Fungi</taxon>
        <taxon>Dikarya</taxon>
        <taxon>Ascomycota</taxon>
        <taxon>Pezizomycotina</taxon>
        <taxon>Eurotiomycetes</taxon>
        <taxon>Eurotiomycetidae</taxon>
        <taxon>Eurotiales</taxon>
        <taxon>Aspergillaceae</taxon>
        <taxon>Penicillium</taxon>
    </lineage>
</organism>
<dbReference type="EMBL" id="KB644409">
    <property type="protein sequence ID" value="EPS27100.1"/>
    <property type="molecule type" value="Genomic_DNA"/>
</dbReference>
<dbReference type="PANTHER" id="PTHR21310">
    <property type="entry name" value="AMINOGLYCOSIDE PHOSPHOTRANSFERASE-RELATED-RELATED"/>
    <property type="match status" value="1"/>
</dbReference>
<dbReference type="STRING" id="933388.S7Z912"/>
<dbReference type="AlphaFoldDB" id="S7Z912"/>
<sequence>MTTYVVYSLDSAIRNFFSTNTTVTRQQCDDFAVSRAGGVSTALQMQGVCSYTVTAGPEKSRLFQFRDEDSPIDIHNIRLARVIHPEFVSACEYLGTIGESRPLYVYEMENLPGTAYIMARISPDDMSRQRATIKDLARFFAQAWNHAQRPSSDRTAILLAEFQSSFELLARDLPSRFASNLEKVRNDLPSLFSNESIPFVLSHGDLNEMNLLVNPATGNITGIVDWAEAGILPFGFALYGLENLLGRMDSGGWHYYAHHRELEGLFWQILREEARDSLETDMHFIRIARMAGLFSRYGFHFDARGAVQRVRMEPEDSLAYLDAFCAGEWLG</sequence>
<dbReference type="Proteomes" id="UP000019376">
    <property type="component" value="Unassembled WGS sequence"/>
</dbReference>
<reference evidence="2 3" key="1">
    <citation type="journal article" date="2013" name="PLoS ONE">
        <title>Genomic and secretomic analyses reveal unique features of the lignocellulolytic enzyme system of Penicillium decumbens.</title>
        <authorList>
            <person name="Liu G."/>
            <person name="Zhang L."/>
            <person name="Wei X."/>
            <person name="Zou G."/>
            <person name="Qin Y."/>
            <person name="Ma L."/>
            <person name="Li J."/>
            <person name="Zheng H."/>
            <person name="Wang S."/>
            <person name="Wang C."/>
            <person name="Xun L."/>
            <person name="Zhao G.-P."/>
            <person name="Zhou Z."/>
            <person name="Qu Y."/>
        </authorList>
    </citation>
    <scope>NUCLEOTIDE SEQUENCE [LARGE SCALE GENOMIC DNA]</scope>
    <source>
        <strain evidence="3">114-2 / CGMCC 5302</strain>
    </source>
</reference>
<evidence type="ECO:0000259" key="1">
    <source>
        <dbReference type="Pfam" id="PF01636"/>
    </source>
</evidence>
<accession>S7Z912</accession>
<evidence type="ECO:0000313" key="2">
    <source>
        <dbReference type="EMBL" id="EPS27100.1"/>
    </source>
</evidence>
<dbReference type="InterPro" id="IPR051678">
    <property type="entry name" value="AGP_Transferase"/>
</dbReference>
<dbReference type="InterPro" id="IPR011009">
    <property type="entry name" value="Kinase-like_dom_sf"/>
</dbReference>
<feature type="domain" description="Aminoglycoside phosphotransferase" evidence="1">
    <location>
        <begin position="78"/>
        <end position="235"/>
    </location>
</feature>
<dbReference type="SUPFAM" id="SSF56112">
    <property type="entry name" value="Protein kinase-like (PK-like)"/>
    <property type="match status" value="1"/>
</dbReference>
<evidence type="ECO:0000313" key="3">
    <source>
        <dbReference type="Proteomes" id="UP000019376"/>
    </source>
</evidence>
<dbReference type="PANTHER" id="PTHR21310:SF59">
    <property type="entry name" value="AMINOGLYCOSIDE PHOSPHOTRANSFERASE DOMAIN-CONTAINING PROTEIN"/>
    <property type="match status" value="1"/>
</dbReference>
<proteinExistence type="predicted"/>
<keyword evidence="3" id="KW-1185">Reference proteome</keyword>
<gene>
    <name evidence="2" type="ORF">PDE_02041</name>
</gene>
<dbReference type="Pfam" id="PF01636">
    <property type="entry name" value="APH"/>
    <property type="match status" value="1"/>
</dbReference>
<dbReference type="Gene3D" id="3.90.1200.10">
    <property type="match status" value="1"/>
</dbReference>
<dbReference type="HOGENOM" id="CLU_038193_1_0_1"/>
<dbReference type="PhylomeDB" id="S7Z912"/>
<dbReference type="OrthoDB" id="5598852at2759"/>